<feature type="domain" description="PII-uridylyltransferase/Glutamine-synthetase adenylyltransferase" evidence="8">
    <location>
        <begin position="355"/>
        <end position="482"/>
    </location>
</feature>
<dbReference type="Pfam" id="PF03710">
    <property type="entry name" value="GlnE"/>
    <property type="match status" value="2"/>
</dbReference>
<dbReference type="Gene3D" id="3.30.460.10">
    <property type="entry name" value="Beta Polymerase, domain 2"/>
    <property type="match status" value="2"/>
</dbReference>
<keyword evidence="4" id="KW-0067">ATP-binding</keyword>
<accession>A0A7V3E694</accession>
<dbReference type="InterPro" id="IPR043519">
    <property type="entry name" value="NT_sf"/>
</dbReference>
<dbReference type="SUPFAM" id="SSF81301">
    <property type="entry name" value="Nucleotidyltransferase"/>
    <property type="match status" value="2"/>
</dbReference>
<feature type="domain" description="Glutamate-ammonia ligase adenylyltransferase repeated" evidence="7">
    <location>
        <begin position="662"/>
        <end position="780"/>
    </location>
</feature>
<evidence type="ECO:0000259" key="7">
    <source>
        <dbReference type="Pfam" id="PF03710"/>
    </source>
</evidence>
<evidence type="ECO:0000256" key="5">
    <source>
        <dbReference type="ARBA" id="ARBA00022842"/>
    </source>
</evidence>
<keyword evidence="3" id="KW-0547">Nucleotide-binding</keyword>
<protein>
    <recommendedName>
        <fullName evidence="10">Glutamine synthetase adenylyltransferase</fullName>
    </recommendedName>
</protein>
<keyword evidence="1" id="KW-0808">Transferase</keyword>
<gene>
    <name evidence="9" type="ORF">ENS31_03295</name>
</gene>
<dbReference type="GO" id="GO:0000820">
    <property type="term" value="P:regulation of glutamine family amino acid metabolic process"/>
    <property type="evidence" value="ECO:0007669"/>
    <property type="project" value="TreeGrafter"/>
</dbReference>
<dbReference type="CDD" id="cd05401">
    <property type="entry name" value="NT_GlnE_GlnD_like"/>
    <property type="match status" value="2"/>
</dbReference>
<evidence type="ECO:0000259" key="8">
    <source>
        <dbReference type="Pfam" id="PF08335"/>
    </source>
</evidence>
<evidence type="ECO:0000313" key="9">
    <source>
        <dbReference type="EMBL" id="HFI90541.1"/>
    </source>
</evidence>
<evidence type="ECO:0000256" key="3">
    <source>
        <dbReference type="ARBA" id="ARBA00022741"/>
    </source>
</evidence>
<dbReference type="SUPFAM" id="SSF81593">
    <property type="entry name" value="Nucleotidyltransferase substrate binding subunit/domain"/>
    <property type="match status" value="2"/>
</dbReference>
<evidence type="ECO:0000256" key="2">
    <source>
        <dbReference type="ARBA" id="ARBA00022695"/>
    </source>
</evidence>
<evidence type="ECO:0000256" key="1">
    <source>
        <dbReference type="ARBA" id="ARBA00022679"/>
    </source>
</evidence>
<dbReference type="GO" id="GO:0008882">
    <property type="term" value="F:[glutamate-ammonia-ligase] adenylyltransferase activity"/>
    <property type="evidence" value="ECO:0007669"/>
    <property type="project" value="InterPro"/>
</dbReference>
<dbReference type="AlphaFoldDB" id="A0A7V3E694"/>
<sequence>MFNFRAVFKKALMFRYKNLSDRFIKKFAEICAGRIPSVQIDNFISTTDELIQNYYFTETSESNLLRIIQNQYDISFFISDLLSYPHHLEVLLSVSVHSNYLTDILVRNPEYFYWVVNPEILKFRPTEKYFNDVVNHSTQIYKNFDSKVNALRNVKKKEILRIGLRDFFRFDDLVAITRELSLLAKTISSKLFTLCYEEVLKNHRLEKINRKYCLIALGKLGAEELNYSSDIDLLCFYDKNTLINKKIYYSEIIIETIKLFIETATRITSNGYLYRVDFRLRPDGRNSQLANSISEYMKYYETRSEDWEKQMLIKAGFVCGSKSLYKKLFDFKERIIYSSVSFNSPITQINKLKRSVEKRVTGDDNIKLSSGGIRDIEFSVQALQILNGKQYQQVRAASTLEAISALNKIKVISDDETLFLINTYKLYRRIEHYLQLMNDRQTHSIPESGELPVKISHYLGYKTADDFKSDLNIIRDKVLDFYHSVMQQNEDSETTDFVIHYKDEQRAKNNYEFLRTGKSLLGTKQFDSKTIEAFESISRDLNEYLATAVDPDLVLENFAKIIKSVPLPKIWYDEFSDEKFFRLFLKMCEYSQKAVNKFYEDSFIKDDLLSRTCFSDFDKENLSTISSPQLKFRVGIQLLNRTIDVRKATKVISDYYFKRIKKIISQNDLDEKFTKNYFIAGLGSFGSEEMNFSSDIDLIFVVRDLTKYTIAQKLFQLLLNNLKSELKGTEIDCRLRPEGKSSYLVWDFDEYKKYLINRARVWEFQTLTKCKLIAGNKNLFDEFITTVVEVVKRSDKNILKNEVLSMRTKLISSEETGFHIKTSKGGLAEIDFIISYLILKNISDMYNLIGQSVFDKLEILNSVIKEDDARKLFENYSFLKMIELTVQNIYDIRTAKLPIDKLQLKKLSLQAGFDNEETFLGHFNKIILSNIQLLKKYIGEK</sequence>
<dbReference type="GO" id="GO:0005524">
    <property type="term" value="F:ATP binding"/>
    <property type="evidence" value="ECO:0007669"/>
    <property type="project" value="UniProtKB-KW"/>
</dbReference>
<dbReference type="InterPro" id="IPR005190">
    <property type="entry name" value="GlnE_rpt_dom"/>
</dbReference>
<dbReference type="GO" id="GO:0005829">
    <property type="term" value="C:cytosol"/>
    <property type="evidence" value="ECO:0007669"/>
    <property type="project" value="TreeGrafter"/>
</dbReference>
<evidence type="ECO:0008006" key="10">
    <source>
        <dbReference type="Google" id="ProtNLM"/>
    </source>
</evidence>
<dbReference type="Pfam" id="PF08335">
    <property type="entry name" value="GlnD_UR_UTase"/>
    <property type="match status" value="2"/>
</dbReference>
<dbReference type="Gene3D" id="1.20.120.330">
    <property type="entry name" value="Nucleotidyltransferases domain 2"/>
    <property type="match status" value="2"/>
</dbReference>
<dbReference type="InterPro" id="IPR013546">
    <property type="entry name" value="PII_UdlTrfase/GS_AdlTrfase"/>
</dbReference>
<keyword evidence="5" id="KW-0460">Magnesium</keyword>
<feature type="domain" description="Glutamate-ammonia ligase adenylyltransferase repeated" evidence="7">
    <location>
        <begin position="90"/>
        <end position="327"/>
    </location>
</feature>
<keyword evidence="6" id="KW-0511">Multifunctional enzyme</keyword>
<dbReference type="EMBL" id="DSUJ01000008">
    <property type="protein sequence ID" value="HFI90541.1"/>
    <property type="molecule type" value="Genomic_DNA"/>
</dbReference>
<reference evidence="9" key="1">
    <citation type="journal article" date="2020" name="mSystems">
        <title>Genome- and Community-Level Interaction Insights into Carbon Utilization and Element Cycling Functions of Hydrothermarchaeota in Hydrothermal Sediment.</title>
        <authorList>
            <person name="Zhou Z."/>
            <person name="Liu Y."/>
            <person name="Xu W."/>
            <person name="Pan J."/>
            <person name="Luo Z.H."/>
            <person name="Li M."/>
        </authorList>
    </citation>
    <scope>NUCLEOTIDE SEQUENCE [LARGE SCALE GENOMIC DNA]</scope>
    <source>
        <strain evidence="9">SpSt-479</strain>
    </source>
</reference>
<organism evidence="9">
    <name type="scientific">Ignavibacterium album</name>
    <dbReference type="NCBI Taxonomy" id="591197"/>
    <lineage>
        <taxon>Bacteria</taxon>
        <taxon>Pseudomonadati</taxon>
        <taxon>Ignavibacteriota</taxon>
        <taxon>Ignavibacteria</taxon>
        <taxon>Ignavibacteriales</taxon>
        <taxon>Ignavibacteriaceae</taxon>
        <taxon>Ignavibacterium</taxon>
    </lineage>
</organism>
<evidence type="ECO:0000256" key="4">
    <source>
        <dbReference type="ARBA" id="ARBA00022840"/>
    </source>
</evidence>
<evidence type="ECO:0000256" key="6">
    <source>
        <dbReference type="ARBA" id="ARBA00023268"/>
    </source>
</evidence>
<proteinExistence type="predicted"/>
<comment type="caution">
    <text evidence="9">The sequence shown here is derived from an EMBL/GenBank/DDBJ whole genome shotgun (WGS) entry which is preliminary data.</text>
</comment>
<name>A0A7V3E694_9BACT</name>
<dbReference type="InterPro" id="IPR023057">
    <property type="entry name" value="GlnE"/>
</dbReference>
<feature type="domain" description="PII-uridylyltransferase/Glutamine-synthetase adenylyltransferase" evidence="8">
    <location>
        <begin position="816"/>
        <end position="922"/>
    </location>
</feature>
<dbReference type="PANTHER" id="PTHR30621:SF0">
    <property type="entry name" value="BIFUNCTIONAL GLUTAMINE SYNTHETASE ADENYLYLTRANSFERASE_ADENYLYL-REMOVING ENZYME"/>
    <property type="match status" value="1"/>
</dbReference>
<dbReference type="PANTHER" id="PTHR30621">
    <property type="entry name" value="GLUTAMINE SYNTHETASE ADENYLYLTRANSFERASE"/>
    <property type="match status" value="1"/>
</dbReference>
<keyword evidence="2" id="KW-0548">Nucleotidyltransferase</keyword>